<dbReference type="Proteomes" id="UP000276133">
    <property type="component" value="Unassembled WGS sequence"/>
</dbReference>
<evidence type="ECO:0000256" key="7">
    <source>
        <dbReference type="SAM" id="Phobius"/>
    </source>
</evidence>
<keyword evidence="5 7" id="KW-0472">Membrane</keyword>
<keyword evidence="9" id="KW-1185">Reference proteome</keyword>
<feature type="transmembrane region" description="Helical" evidence="7">
    <location>
        <begin position="381"/>
        <end position="403"/>
    </location>
</feature>
<feature type="region of interest" description="Disordered" evidence="6">
    <location>
        <begin position="1"/>
        <end position="20"/>
    </location>
</feature>
<protein>
    <submittedName>
        <fullName evidence="8">Transmembrane protein-like</fullName>
    </submittedName>
</protein>
<evidence type="ECO:0000256" key="6">
    <source>
        <dbReference type="SAM" id="MobiDB-lite"/>
    </source>
</evidence>
<feature type="transmembrane region" description="Helical" evidence="7">
    <location>
        <begin position="65"/>
        <end position="83"/>
    </location>
</feature>
<evidence type="ECO:0000256" key="1">
    <source>
        <dbReference type="ARBA" id="ARBA00004141"/>
    </source>
</evidence>
<reference evidence="8 9" key="1">
    <citation type="journal article" date="2018" name="Sci. Rep.">
        <title>Genomic signatures of local adaptation to the degree of environmental predictability in rotifers.</title>
        <authorList>
            <person name="Franch-Gras L."/>
            <person name="Hahn C."/>
            <person name="Garcia-Roger E.M."/>
            <person name="Carmona M.J."/>
            <person name="Serra M."/>
            <person name="Gomez A."/>
        </authorList>
    </citation>
    <scope>NUCLEOTIDE SEQUENCE [LARGE SCALE GENOMIC DNA]</scope>
    <source>
        <strain evidence="8">HYR1</strain>
    </source>
</reference>
<feature type="transmembrane region" description="Helical" evidence="7">
    <location>
        <begin position="35"/>
        <end position="59"/>
    </location>
</feature>
<dbReference type="AlphaFoldDB" id="A0A3M7REG1"/>
<keyword evidence="3 7" id="KW-0812">Transmembrane</keyword>
<feature type="transmembrane region" description="Helical" evidence="7">
    <location>
        <begin position="549"/>
        <end position="571"/>
    </location>
</feature>
<feature type="transmembrane region" description="Helical" evidence="7">
    <location>
        <begin position="284"/>
        <end position="313"/>
    </location>
</feature>
<comment type="caution">
    <text evidence="8">The sequence shown here is derived from an EMBL/GenBank/DDBJ whole genome shotgun (WGS) entry which is preliminary data.</text>
</comment>
<gene>
    <name evidence="8" type="ORF">BpHYR1_040819</name>
</gene>
<comment type="subcellular location">
    <subcellularLocation>
        <location evidence="1">Membrane</location>
        <topology evidence="1">Multi-pass membrane protein</topology>
    </subcellularLocation>
</comment>
<evidence type="ECO:0000313" key="9">
    <source>
        <dbReference type="Proteomes" id="UP000276133"/>
    </source>
</evidence>
<dbReference type="OrthoDB" id="5970161at2759"/>
<comment type="similarity">
    <text evidence="2">Belongs to the autoinducer-2 exporter (AI-2E) (TC 2.A.86) family.</text>
</comment>
<dbReference type="InterPro" id="IPR002549">
    <property type="entry name" value="AI-2E-like"/>
</dbReference>
<organism evidence="8 9">
    <name type="scientific">Brachionus plicatilis</name>
    <name type="common">Marine rotifer</name>
    <name type="synonym">Brachionus muelleri</name>
    <dbReference type="NCBI Taxonomy" id="10195"/>
    <lineage>
        <taxon>Eukaryota</taxon>
        <taxon>Metazoa</taxon>
        <taxon>Spiralia</taxon>
        <taxon>Gnathifera</taxon>
        <taxon>Rotifera</taxon>
        <taxon>Eurotatoria</taxon>
        <taxon>Monogononta</taxon>
        <taxon>Pseudotrocha</taxon>
        <taxon>Ploima</taxon>
        <taxon>Brachionidae</taxon>
        <taxon>Brachionus</taxon>
    </lineage>
</organism>
<feature type="transmembrane region" description="Helical" evidence="7">
    <location>
        <begin position="201"/>
        <end position="219"/>
    </location>
</feature>
<feature type="transmembrane region" description="Helical" evidence="7">
    <location>
        <begin position="712"/>
        <end position="729"/>
    </location>
</feature>
<dbReference type="EMBL" id="REGN01003633">
    <property type="protein sequence ID" value="RNA21648.1"/>
    <property type="molecule type" value="Genomic_DNA"/>
</dbReference>
<evidence type="ECO:0000256" key="4">
    <source>
        <dbReference type="ARBA" id="ARBA00022989"/>
    </source>
</evidence>
<evidence type="ECO:0000256" key="2">
    <source>
        <dbReference type="ARBA" id="ARBA00009773"/>
    </source>
</evidence>
<evidence type="ECO:0000256" key="5">
    <source>
        <dbReference type="ARBA" id="ARBA00023136"/>
    </source>
</evidence>
<dbReference type="PANTHER" id="PTHR21716">
    <property type="entry name" value="TRANSMEMBRANE PROTEIN"/>
    <property type="match status" value="1"/>
</dbReference>
<keyword evidence="4 7" id="KW-1133">Transmembrane helix</keyword>
<feature type="transmembrane region" description="Helical" evidence="7">
    <location>
        <begin position="128"/>
        <end position="147"/>
    </location>
</feature>
<evidence type="ECO:0000313" key="8">
    <source>
        <dbReference type="EMBL" id="RNA21648.1"/>
    </source>
</evidence>
<evidence type="ECO:0000256" key="3">
    <source>
        <dbReference type="ARBA" id="ARBA00022692"/>
    </source>
</evidence>
<accession>A0A3M7REG1</accession>
<dbReference type="GO" id="GO:0016020">
    <property type="term" value="C:membrane"/>
    <property type="evidence" value="ECO:0007669"/>
    <property type="project" value="UniProtKB-SubCell"/>
</dbReference>
<feature type="transmembrane region" description="Helical" evidence="7">
    <location>
        <begin position="665"/>
        <end position="692"/>
    </location>
</feature>
<name>A0A3M7REG1_BRAPC</name>
<feature type="transmembrane region" description="Helical" evidence="7">
    <location>
        <begin position="177"/>
        <end position="194"/>
    </location>
</feature>
<feature type="transmembrane region" description="Helical" evidence="7">
    <location>
        <begin position="225"/>
        <end position="245"/>
    </location>
</feature>
<proteinExistence type="inferred from homology"/>
<feature type="transmembrane region" description="Helical" evidence="7">
    <location>
        <begin position="577"/>
        <end position="606"/>
    </location>
</feature>
<dbReference type="PANTHER" id="PTHR21716:SF4">
    <property type="entry name" value="TRANSMEMBRANE PROTEIN 245"/>
    <property type="match status" value="1"/>
</dbReference>
<sequence>MDEKTDADFDAKNRTDTPDSEHFRMEKRSEAYTSAIYNAIAITVIAMCLGLCFLLFSVLQIFMRSIFWSILTSAFVFPVKKYLTDLSLMKFQSIEKSKSIMTLELALLPIKLIDSFVDYTYSFIRGKLTQILILILTATVLNLAYSFNDSFFDYSFLAISFTSDNLAKMINYVDNNWIISLTFVLVYFLTVGLYWQNEYRLVFKIFSLPVWLVLFLLASKLLGQYRALFMTGFILLTLIGVFSSAKEMITSNFSKIDMPHFFNKIAGSSNKVSLKKNQRKDSDIYFILLFWFFIYVNFRIDFYIAIPLIILVWKTLKFVCWTAYSFLATNSSVLTYADKLNQWTNCRKDALLPKPFVMVIRFFQLGDRKLNGSLQNSIDNIIALLMIISLIVFMVVSLIFLVIQIQAESIELIGILSSIVNQNLYSKPEMSEWLPEKNNLSKIYQAGVHNVYLYGKDWLLNTFRSTFKIDSESQLQNKSDYLILETQILQHWDNLYSFLSEKTAKNLSANGTRQDMLLKKKFWYMWKNKLNQTENFNLKQVMTIFKDNIGIMMSIMDSLYQFVAGNLNILVKVLYNAMSLIFASGFALINFLFSLIVYFTASFYLLSMSSDRFKPLIWLSEINFFKMMNKKSNGSEFLSLAIEESIRNVFVASLKMALFYGIYTYLLNCLFGVSIVYLPAILAAFFGFLPVFGTYWVAIPGALELWFLDNSPILSIAFVFMNLLPYLAAVDQAIYSEIKACHPYLTGLAFVGGVYLAGLEGAFIGPLVLCLIIVIGKLFTSFESNDDTKIQKLLKAVSFDN</sequence>